<dbReference type="STRING" id="1002804.HBZC1_00840"/>
<protein>
    <submittedName>
        <fullName evidence="1">Uncharacterized protein</fullName>
    </submittedName>
</protein>
<keyword evidence="2" id="KW-1185">Reference proteome</keyword>
<dbReference type="AlphaFoldDB" id="F8KQR6"/>
<evidence type="ECO:0000313" key="1">
    <source>
        <dbReference type="EMBL" id="CCB79070.1"/>
    </source>
</evidence>
<accession>F8KQR6</accession>
<gene>
    <name evidence="1" type="ordered locus">HBZC1_00840</name>
</gene>
<reference evidence="1 2" key="1">
    <citation type="journal article" date="2011" name="J. Bacteriol.">
        <title>Genome sequence of Helicobacter bizzozeronii strain CIII-1, an isolate from human gastric mucosa.</title>
        <authorList>
            <person name="Schott T."/>
            <person name="Rossi M."/>
            <person name="Hanninen M.L."/>
        </authorList>
    </citation>
    <scope>NUCLEOTIDE SEQUENCE [LARGE SCALE GENOMIC DNA]</scope>
    <source>
        <strain evidence="1 2">CIII-1</strain>
    </source>
</reference>
<dbReference type="Proteomes" id="UP000008387">
    <property type="component" value="Chromosome"/>
</dbReference>
<evidence type="ECO:0000313" key="2">
    <source>
        <dbReference type="Proteomes" id="UP000008387"/>
    </source>
</evidence>
<sequence>MFETFNPINAYEQDFLEHAKTFEAMHLISLLNDDPPSQIAKNFLEFLNFFYKPFFEAKRGGLEIDAYLRYLEESLASQRPLDAYHVLGNYGSSMEYYASFNPKGISKDLVSDVGYLYQADEDFLSASNARFKVLVASMLNQDAGNMQERGLFNTNLMAKPQLSVLKDIPNLYMVRVLQVIKDIDAYVDLQDITPQILQQRPTICLNPNYLNPALKQACQTLLSQPHPEFKAQLELLGILIMDNKPCVALDANQQPLFFRTKDAFCQALQTNLKEF</sequence>
<organism evidence="1 2">
    <name type="scientific">Helicobacter bizzozeronii (strain CIII-1)</name>
    <dbReference type="NCBI Taxonomy" id="1002804"/>
    <lineage>
        <taxon>Bacteria</taxon>
        <taxon>Pseudomonadati</taxon>
        <taxon>Campylobacterota</taxon>
        <taxon>Epsilonproteobacteria</taxon>
        <taxon>Campylobacterales</taxon>
        <taxon>Helicobacteraceae</taxon>
        <taxon>Helicobacter</taxon>
    </lineage>
</organism>
<proteinExistence type="predicted"/>
<dbReference type="HOGENOM" id="CLU_1011093_0_0_7"/>
<dbReference type="KEGG" id="hbi:HBZC1_00840"/>
<name>F8KQR6_HELBC</name>
<dbReference type="EMBL" id="FR871757">
    <property type="protein sequence ID" value="CCB79070.1"/>
    <property type="molecule type" value="Genomic_DNA"/>
</dbReference>